<dbReference type="Pfam" id="PF00440">
    <property type="entry name" value="TetR_N"/>
    <property type="match status" value="1"/>
</dbReference>
<protein>
    <submittedName>
        <fullName evidence="4">TetR family transcriptional regulator</fullName>
    </submittedName>
</protein>
<keyword evidence="1 2" id="KW-0238">DNA-binding</keyword>
<dbReference type="RefSeq" id="WP_381424030.1">
    <property type="nucleotide sequence ID" value="NZ_JBHSDH010000013.1"/>
</dbReference>
<sequence>MKKTEMQREASLEKMADHVLTAGLNAASLRPLAKAAGTSDRMLVYYFGDKAGLMTAILQRIAARTTAMMLAGGANAPLPLDACITRTISILGQAAFTPYLQLFLQIASLSAQGDPFYRQVGEQMGRVYFEWAKAQLVSENESARAREAAILMQRVEGMVFLRAIGLDDVNDLAAGTDKGNAHPA</sequence>
<dbReference type="PROSITE" id="PS50977">
    <property type="entry name" value="HTH_TETR_2"/>
    <property type="match status" value="1"/>
</dbReference>
<dbReference type="SUPFAM" id="SSF46689">
    <property type="entry name" value="Homeodomain-like"/>
    <property type="match status" value="1"/>
</dbReference>
<comment type="caution">
    <text evidence="4">The sequence shown here is derived from an EMBL/GenBank/DDBJ whole genome shotgun (WGS) entry which is preliminary data.</text>
</comment>
<evidence type="ECO:0000256" key="2">
    <source>
        <dbReference type="PROSITE-ProRule" id="PRU00335"/>
    </source>
</evidence>
<proteinExistence type="predicted"/>
<dbReference type="InterPro" id="IPR009057">
    <property type="entry name" value="Homeodomain-like_sf"/>
</dbReference>
<dbReference type="EMBL" id="JBHSDH010000013">
    <property type="protein sequence ID" value="MFC4292934.1"/>
    <property type="molecule type" value="Genomic_DNA"/>
</dbReference>
<name>A0ABV8RJQ7_9SPHN</name>
<organism evidence="4 5">
    <name type="scientific">Sphingorhabdus arenilitoris</name>
    <dbReference type="NCBI Taxonomy" id="1490041"/>
    <lineage>
        <taxon>Bacteria</taxon>
        <taxon>Pseudomonadati</taxon>
        <taxon>Pseudomonadota</taxon>
        <taxon>Alphaproteobacteria</taxon>
        <taxon>Sphingomonadales</taxon>
        <taxon>Sphingomonadaceae</taxon>
        <taxon>Sphingorhabdus</taxon>
    </lineage>
</organism>
<evidence type="ECO:0000313" key="5">
    <source>
        <dbReference type="Proteomes" id="UP001595887"/>
    </source>
</evidence>
<gene>
    <name evidence="4" type="ORF">ACFOWX_10970</name>
</gene>
<evidence type="ECO:0000256" key="1">
    <source>
        <dbReference type="ARBA" id="ARBA00023125"/>
    </source>
</evidence>
<dbReference type="Proteomes" id="UP001595887">
    <property type="component" value="Unassembled WGS sequence"/>
</dbReference>
<accession>A0ABV8RJQ7</accession>
<reference evidence="5" key="1">
    <citation type="journal article" date="2019" name="Int. J. Syst. Evol. Microbiol.">
        <title>The Global Catalogue of Microorganisms (GCM) 10K type strain sequencing project: providing services to taxonomists for standard genome sequencing and annotation.</title>
        <authorList>
            <consortium name="The Broad Institute Genomics Platform"/>
            <consortium name="The Broad Institute Genome Sequencing Center for Infectious Disease"/>
            <person name="Wu L."/>
            <person name="Ma J."/>
        </authorList>
    </citation>
    <scope>NUCLEOTIDE SEQUENCE [LARGE SCALE GENOMIC DNA]</scope>
    <source>
        <strain evidence="5">CECT 8531</strain>
    </source>
</reference>
<keyword evidence="5" id="KW-1185">Reference proteome</keyword>
<dbReference type="Gene3D" id="1.10.357.10">
    <property type="entry name" value="Tetracycline Repressor, domain 2"/>
    <property type="match status" value="1"/>
</dbReference>
<feature type="DNA-binding region" description="H-T-H motif" evidence="2">
    <location>
        <begin position="28"/>
        <end position="47"/>
    </location>
</feature>
<evidence type="ECO:0000313" key="4">
    <source>
        <dbReference type="EMBL" id="MFC4292934.1"/>
    </source>
</evidence>
<evidence type="ECO:0000259" key="3">
    <source>
        <dbReference type="PROSITE" id="PS50977"/>
    </source>
</evidence>
<dbReference type="InterPro" id="IPR001647">
    <property type="entry name" value="HTH_TetR"/>
</dbReference>
<feature type="domain" description="HTH tetR-type" evidence="3">
    <location>
        <begin position="5"/>
        <end position="65"/>
    </location>
</feature>